<dbReference type="OrthoDB" id="1027207at2"/>
<keyword evidence="3" id="KW-1185">Reference proteome</keyword>
<dbReference type="EMBL" id="CP029463">
    <property type="protein sequence ID" value="AWM12651.1"/>
    <property type="molecule type" value="Genomic_DNA"/>
</dbReference>
<organism evidence="2 3">
    <name type="scientific">Flavobacterium sediminis</name>
    <dbReference type="NCBI Taxonomy" id="2201181"/>
    <lineage>
        <taxon>Bacteria</taxon>
        <taxon>Pseudomonadati</taxon>
        <taxon>Bacteroidota</taxon>
        <taxon>Flavobacteriia</taxon>
        <taxon>Flavobacteriales</taxon>
        <taxon>Flavobacteriaceae</taxon>
        <taxon>Flavobacterium</taxon>
    </lineage>
</organism>
<feature type="signal peptide" evidence="1">
    <location>
        <begin position="1"/>
        <end position="22"/>
    </location>
</feature>
<reference evidence="2 3" key="1">
    <citation type="submission" date="2018-05" db="EMBL/GenBank/DDBJ databases">
        <title>Flavobacterium sp. MEBiC07310.</title>
        <authorList>
            <person name="Baek K."/>
        </authorList>
    </citation>
    <scope>NUCLEOTIDE SEQUENCE [LARGE SCALE GENOMIC DNA]</scope>
    <source>
        <strain evidence="2 3">MEBiC07310</strain>
    </source>
</reference>
<feature type="chain" id="PRO_5015950340" description="DUF4421 domain-containing protein" evidence="1">
    <location>
        <begin position="23"/>
        <end position="323"/>
    </location>
</feature>
<dbReference type="RefSeq" id="WP_109568060.1">
    <property type="nucleotide sequence ID" value="NZ_CP029463.1"/>
</dbReference>
<evidence type="ECO:0008006" key="4">
    <source>
        <dbReference type="Google" id="ProtNLM"/>
    </source>
</evidence>
<evidence type="ECO:0000313" key="2">
    <source>
        <dbReference type="EMBL" id="AWM12651.1"/>
    </source>
</evidence>
<keyword evidence="1" id="KW-0732">Signal</keyword>
<accession>A0A2U8QRC7</accession>
<name>A0A2U8QRC7_9FLAO</name>
<evidence type="ECO:0000313" key="3">
    <source>
        <dbReference type="Proteomes" id="UP000245429"/>
    </source>
</evidence>
<dbReference type="KEGG" id="fse:DI487_01375"/>
<sequence>MKNIRFLILGFLLFLNCNSLFSQNKKDSIPQKAIMGVTDRFPITRLLNIEYQEQTPHNFSSQYPDSDLPNGRVERFSQFRISSNINFLKKKKWILGTTLNYNYNKIDYNFLDIESKSDFHYHFTSLNATYFSRLFKKTAVFSASTIIDGSDQHFERIKGMATGTLVLKANAKTKMILGVVLLVDPNALVPVFLTFGYEHKFNNGWIADIVLPKSVLMRKHVFTDGRISLGSTLEGTYFYVYDSQNSSKTYSFNQMEINSGLIYEHYLGNSFIITFRSGLKYVPISKITEKNSTLNDYIFKANPDASFYFNLGISFNPLQKKKK</sequence>
<proteinExistence type="predicted"/>
<gene>
    <name evidence="2" type="ORF">DI487_01375</name>
</gene>
<dbReference type="AlphaFoldDB" id="A0A2U8QRC7"/>
<evidence type="ECO:0000256" key="1">
    <source>
        <dbReference type="SAM" id="SignalP"/>
    </source>
</evidence>
<dbReference type="Proteomes" id="UP000245429">
    <property type="component" value="Chromosome"/>
</dbReference>
<protein>
    <recommendedName>
        <fullName evidence="4">DUF4421 domain-containing protein</fullName>
    </recommendedName>
</protein>